<accession>A0A7X3HBJ9</accession>
<reference evidence="3 4" key="1">
    <citation type="submission" date="2019-12" db="EMBL/GenBank/DDBJ databases">
        <title>Draft genome sequence of Pseudomonas otitidis recovered from a chicken carcass.</title>
        <authorList>
            <person name="Vieira T.R."/>
            <person name="Oliviera E.F.C."/>
            <person name="Silva N.M.V."/>
            <person name="Sambrano G.E."/>
            <person name="Cibulski S.P."/>
            <person name="Cardoso M.R.I."/>
        </authorList>
    </citation>
    <scope>NUCLEOTIDE SEQUENCE [LARGE SCALE GENOMIC DNA]</scope>
    <source>
        <strain evidence="3 4">25_K</strain>
    </source>
</reference>
<comment type="caution">
    <text evidence="3">The sequence shown here is derived from an EMBL/GenBank/DDBJ whole genome shotgun (WGS) entry which is preliminary data.</text>
</comment>
<dbReference type="AlphaFoldDB" id="A0A7X3HBJ9"/>
<feature type="domain" description="Bacteriophage tail tape measure C-terminal" evidence="2">
    <location>
        <begin position="581"/>
        <end position="654"/>
    </location>
</feature>
<protein>
    <submittedName>
        <fullName evidence="3">Phage tail tape measure protein</fullName>
    </submittedName>
</protein>
<evidence type="ECO:0000259" key="2">
    <source>
        <dbReference type="Pfam" id="PF09718"/>
    </source>
</evidence>
<dbReference type="NCBIfam" id="TIGR01541">
    <property type="entry name" value="tape_meas_lam_C"/>
    <property type="match status" value="1"/>
</dbReference>
<dbReference type="Proteomes" id="UP000461288">
    <property type="component" value="Unassembled WGS sequence"/>
</dbReference>
<keyword evidence="1" id="KW-0175">Coiled coil</keyword>
<dbReference type="InterPro" id="IPR006431">
    <property type="entry name" value="Phage_tape_meas_C"/>
</dbReference>
<dbReference type="Pfam" id="PF09718">
    <property type="entry name" value="Tape_meas_lam_C"/>
    <property type="match status" value="1"/>
</dbReference>
<evidence type="ECO:0000256" key="1">
    <source>
        <dbReference type="SAM" id="Coils"/>
    </source>
</evidence>
<dbReference type="EMBL" id="WTFN01000068">
    <property type="protein sequence ID" value="MWK58707.1"/>
    <property type="molecule type" value="Genomic_DNA"/>
</dbReference>
<feature type="coiled-coil region" evidence="1">
    <location>
        <begin position="454"/>
        <end position="484"/>
    </location>
</feature>
<name>A0A7X3HBJ9_9GAMM</name>
<gene>
    <name evidence="3" type="ORF">GO594_22220</name>
</gene>
<sequence length="726" mass="76974">MAARSLGTLTLDLVAKVGGFVQGMDKAERSSQKWRKQVEQDAQAIGKAVGAATLAGSAALVAMTVSTVQSAAEITNLAGVANTSTTEFQRYSAAAKAVGIEQDKLADILKDVNDKVGDFLNTGGGEMADFFEKIAPKVGVTADNFRNLSGPQALGLYVSSLEKAKVSQADMTFYLEAIANDATLLLPLLRNNSEGFKVLGDAAESAGAIMDEQTIKKANELKAAVWLMEQSTTGLKNQLTGELLPALSELAGSLFEVTKEGTSMVAVGGFVVDTLKWMSKGAVGAVAAFDMMGKSIGGAAAAAGGIFEGLSWSDLLNTAGAGKTIGENLVNNWGSIKETAGVAVDDLGATAQKYAEILDKITNAGSGDTNNSVKQLAVMLDNLQSRTSKGGTFKAPTKDQVASAQKLAQTFKGLEEGYERQIALINTEVDKRKDATEVAKLQFEIESGKLVGINAQQQKRLESLAAELDQLKKLKLANEDAAKARAFADTLGQANQTARDGFATELAGRGMGDKARDRLQQDLEIQRDFNQQMADLQKQQNAGQIDQALYETQTGLLKEALAERMVIQQDYYNQLDAAESDWLAGVGDAWSNYLDEARDVSGQTRDMFASAFGGAEDSLVDFITTGKASFSDLAQSILKDLARIAIRKALVSAVDSAASTSWGSAIGSFFQAKGGAWSGGGAVSFTHLPAPETGRKIVCRLLLEKKKKKLTIFIQSVLESRTSILL</sequence>
<evidence type="ECO:0000313" key="4">
    <source>
        <dbReference type="Proteomes" id="UP000461288"/>
    </source>
</evidence>
<organism evidence="3 4">
    <name type="scientific">Metapseudomonas otitidis</name>
    <dbReference type="NCBI Taxonomy" id="319939"/>
    <lineage>
        <taxon>Bacteria</taxon>
        <taxon>Pseudomonadati</taxon>
        <taxon>Pseudomonadota</taxon>
        <taxon>Gammaproteobacteria</taxon>
        <taxon>Pseudomonadales</taxon>
        <taxon>Pseudomonadaceae</taxon>
        <taxon>Metapseudomonas</taxon>
    </lineage>
</organism>
<proteinExistence type="predicted"/>
<evidence type="ECO:0000313" key="3">
    <source>
        <dbReference type="EMBL" id="MWK58707.1"/>
    </source>
</evidence>
<dbReference type="RefSeq" id="WP_160482050.1">
    <property type="nucleotide sequence ID" value="NZ_WTFN01000068.1"/>
</dbReference>